<gene>
    <name evidence="1" type="ORF">L2E82_05945</name>
</gene>
<reference evidence="1 2" key="2">
    <citation type="journal article" date="2022" name="Mol. Ecol. Resour.">
        <title>The genomes of chicory, endive, great burdock and yacon provide insights into Asteraceae paleo-polyploidization history and plant inulin production.</title>
        <authorList>
            <person name="Fan W."/>
            <person name="Wang S."/>
            <person name="Wang H."/>
            <person name="Wang A."/>
            <person name="Jiang F."/>
            <person name="Liu H."/>
            <person name="Zhao H."/>
            <person name="Xu D."/>
            <person name="Zhang Y."/>
        </authorList>
    </citation>
    <scope>NUCLEOTIDE SEQUENCE [LARGE SCALE GENOMIC DNA]</scope>
    <source>
        <strain evidence="2">cv. Punajuju</strain>
        <tissue evidence="1">Leaves</tissue>
    </source>
</reference>
<name>A0ACB9H8K3_CICIN</name>
<proteinExistence type="predicted"/>
<dbReference type="EMBL" id="CM042009">
    <property type="protein sequence ID" value="KAI3792075.1"/>
    <property type="molecule type" value="Genomic_DNA"/>
</dbReference>
<accession>A0ACB9H8K3</accession>
<evidence type="ECO:0000313" key="2">
    <source>
        <dbReference type="Proteomes" id="UP001055811"/>
    </source>
</evidence>
<dbReference type="Proteomes" id="UP001055811">
    <property type="component" value="Linkage Group LG01"/>
</dbReference>
<sequence>MDSLLQLDHDWIFHCRLQIKTFNLVGIILTNRHVVKPGPVVVEATFVHDFGFFRYDPAAIQFLSYEEIPLAPEAACVGLGIRVFGNDSEEKIFILASTLARLDRDAPHYKKDGYNDFNTCYMQNANFLIDVSLFVFVVPVWVFDEWALFSTVRLTRQRKLCHVTVEDLCVPEEDETTTLVVSPILKSRSPHKLQQCWSLSVVPQPLPLPNDEFRVPAEAYSRGDAHCKCDRCATNTNGQGVTGVSISSITSTYHPGKCYPDGIHGEKDGGDIRLVVL</sequence>
<protein>
    <submittedName>
        <fullName evidence="1">Uncharacterized protein</fullName>
    </submittedName>
</protein>
<keyword evidence="2" id="KW-1185">Reference proteome</keyword>
<reference evidence="2" key="1">
    <citation type="journal article" date="2022" name="Mol. Ecol. Resour.">
        <title>The genomes of chicory, endive, great burdock and yacon provide insights into Asteraceae palaeo-polyploidization history and plant inulin production.</title>
        <authorList>
            <person name="Fan W."/>
            <person name="Wang S."/>
            <person name="Wang H."/>
            <person name="Wang A."/>
            <person name="Jiang F."/>
            <person name="Liu H."/>
            <person name="Zhao H."/>
            <person name="Xu D."/>
            <person name="Zhang Y."/>
        </authorList>
    </citation>
    <scope>NUCLEOTIDE SEQUENCE [LARGE SCALE GENOMIC DNA]</scope>
    <source>
        <strain evidence="2">cv. Punajuju</strain>
    </source>
</reference>
<organism evidence="1 2">
    <name type="scientific">Cichorium intybus</name>
    <name type="common">Chicory</name>
    <dbReference type="NCBI Taxonomy" id="13427"/>
    <lineage>
        <taxon>Eukaryota</taxon>
        <taxon>Viridiplantae</taxon>
        <taxon>Streptophyta</taxon>
        <taxon>Embryophyta</taxon>
        <taxon>Tracheophyta</taxon>
        <taxon>Spermatophyta</taxon>
        <taxon>Magnoliopsida</taxon>
        <taxon>eudicotyledons</taxon>
        <taxon>Gunneridae</taxon>
        <taxon>Pentapetalae</taxon>
        <taxon>asterids</taxon>
        <taxon>campanulids</taxon>
        <taxon>Asterales</taxon>
        <taxon>Asteraceae</taxon>
        <taxon>Cichorioideae</taxon>
        <taxon>Cichorieae</taxon>
        <taxon>Cichoriinae</taxon>
        <taxon>Cichorium</taxon>
    </lineage>
</organism>
<comment type="caution">
    <text evidence="1">The sequence shown here is derived from an EMBL/GenBank/DDBJ whole genome shotgun (WGS) entry which is preliminary data.</text>
</comment>
<evidence type="ECO:0000313" key="1">
    <source>
        <dbReference type="EMBL" id="KAI3792075.1"/>
    </source>
</evidence>